<accession>A0A2K4FCP2</accession>
<evidence type="ECO:0008006" key="4">
    <source>
        <dbReference type="Google" id="ProtNLM"/>
    </source>
</evidence>
<dbReference type="InterPro" id="IPR009881">
    <property type="entry name" value="DUF1433"/>
</dbReference>
<organism evidence="2 3">
    <name type="scientific">Staphylococcus argensis</name>
    <dbReference type="NCBI Taxonomy" id="1607738"/>
    <lineage>
        <taxon>Bacteria</taxon>
        <taxon>Bacillati</taxon>
        <taxon>Bacillota</taxon>
        <taxon>Bacilli</taxon>
        <taxon>Bacillales</taxon>
        <taxon>Staphylococcaceae</taxon>
        <taxon>Staphylococcus</taxon>
    </lineage>
</organism>
<proteinExistence type="predicted"/>
<keyword evidence="3" id="KW-1185">Reference proteome</keyword>
<dbReference type="RefSeq" id="WP_103371632.1">
    <property type="nucleotide sequence ID" value="NZ_CBCRVO010000004.1"/>
</dbReference>
<gene>
    <name evidence="2" type="ORF">CD039_06415</name>
</gene>
<evidence type="ECO:0000313" key="3">
    <source>
        <dbReference type="Proteomes" id="UP000242712"/>
    </source>
</evidence>
<dbReference type="GeneID" id="98297979"/>
<dbReference type="Gene3D" id="3.10.450.130">
    <property type="entry name" value="folded 79 residue fragment of lin0334 like domains"/>
    <property type="match status" value="1"/>
</dbReference>
<keyword evidence="1" id="KW-1133">Transmembrane helix</keyword>
<dbReference type="Pfam" id="PF07252">
    <property type="entry name" value="DUF1433"/>
    <property type="match status" value="1"/>
</dbReference>
<evidence type="ECO:0000256" key="1">
    <source>
        <dbReference type="SAM" id="Phobius"/>
    </source>
</evidence>
<dbReference type="AlphaFoldDB" id="A0A2K4FCP2"/>
<comment type="caution">
    <text evidence="2">The sequence shown here is derived from an EMBL/GenBank/DDBJ whole genome shotgun (WGS) entry which is preliminary data.</text>
</comment>
<dbReference type="Proteomes" id="UP000242712">
    <property type="component" value="Unassembled WGS sequence"/>
</dbReference>
<name>A0A2K4FCP2_9STAP</name>
<sequence>MIVVKRKTYLNVGIIALILIVVGSYLIYKHNEKEKFYSEQKERITTYMKYNVKNYKSITFTNFKRNPMDGYDITGYINNDKKLKFTAGIRSTENYQFDVDMSYTDKLDNLMIKNQKTLTQIEKEKK</sequence>
<reference evidence="2 3" key="1">
    <citation type="submission" date="2017-08" db="EMBL/GenBank/DDBJ databases">
        <title>Draft genome sequences of 64 type strains of genus Staph aureus.</title>
        <authorList>
            <person name="Cole K."/>
            <person name="Golubchik T."/>
            <person name="Russell J."/>
            <person name="Foster D."/>
            <person name="Llewelyn M."/>
            <person name="Wilson D."/>
            <person name="Crook D."/>
            <person name="Paul J."/>
        </authorList>
    </citation>
    <scope>NUCLEOTIDE SEQUENCE [LARGE SCALE GENOMIC DNA]</scope>
    <source>
        <strain evidence="2 3">DSM 29875</strain>
    </source>
</reference>
<protein>
    <recommendedName>
        <fullName evidence="4">DUF1433 domain-containing protein</fullName>
    </recommendedName>
</protein>
<evidence type="ECO:0000313" key="2">
    <source>
        <dbReference type="EMBL" id="POA09124.1"/>
    </source>
</evidence>
<dbReference type="EMBL" id="PPPX01000004">
    <property type="protein sequence ID" value="POA09124.1"/>
    <property type="molecule type" value="Genomic_DNA"/>
</dbReference>
<keyword evidence="1" id="KW-0812">Transmembrane</keyword>
<keyword evidence="1" id="KW-0472">Membrane</keyword>
<dbReference type="OrthoDB" id="2413523at2"/>
<feature type="transmembrane region" description="Helical" evidence="1">
    <location>
        <begin position="9"/>
        <end position="28"/>
    </location>
</feature>